<dbReference type="InterPro" id="IPR034772">
    <property type="entry name" value="CPSF6/7"/>
</dbReference>
<feature type="compositionally biased region" description="Basic and acidic residues" evidence="1">
    <location>
        <begin position="188"/>
        <end position="198"/>
    </location>
</feature>
<sequence length="280" mass="29489">MSSPTTNDAAVQTVEPVHEPKVASDANGASEAVVQPLENQAAEQQSSLPEGTPSTAGDATPDTSGDAHEYSDMDTSGEQSNSSGVEPVLPGGPNSHLDSLFIGELQWWTSDADLFKLVVALGVDIELKHITFSEHKVNGKSKGIAYIECGSLENALVIKTWFDNHDFQYRKVNATLTTSANGNPFRTLPKEPPTREQRAAAPARNATGPAPAISTSSSFRMTQPAPPAGRGISFNQRGGRGGAGRGSVPNRGGYGHLGNGSLNASFWAQPQPQMVRLSVV</sequence>
<keyword evidence="3" id="KW-1185">Reference proteome</keyword>
<evidence type="ECO:0008006" key="4">
    <source>
        <dbReference type="Google" id="ProtNLM"/>
    </source>
</evidence>
<dbReference type="Gene3D" id="3.30.70.330">
    <property type="match status" value="1"/>
</dbReference>
<dbReference type="CDD" id="cd12372">
    <property type="entry name" value="RRM_CFIm68_CFIm59"/>
    <property type="match status" value="1"/>
</dbReference>
<dbReference type="GO" id="GO:0005634">
    <property type="term" value="C:nucleus"/>
    <property type="evidence" value="ECO:0007669"/>
    <property type="project" value="UniProtKB-SubCell"/>
</dbReference>
<evidence type="ECO:0000313" key="3">
    <source>
        <dbReference type="Proteomes" id="UP000006514"/>
    </source>
</evidence>
<dbReference type="eggNOG" id="ENOG502S7DD">
    <property type="taxonomic scope" value="Eukaryota"/>
</dbReference>
<gene>
    <name evidence="2" type="ORF">AURDEDRAFT_173201</name>
</gene>
<dbReference type="AlphaFoldDB" id="J0WUR2"/>
<organism evidence="2 3">
    <name type="scientific">Auricularia subglabra (strain TFB-10046 / SS5)</name>
    <name type="common">White-rot fungus</name>
    <name type="synonym">Auricularia delicata (strain TFB10046)</name>
    <dbReference type="NCBI Taxonomy" id="717982"/>
    <lineage>
        <taxon>Eukaryota</taxon>
        <taxon>Fungi</taxon>
        <taxon>Dikarya</taxon>
        <taxon>Basidiomycota</taxon>
        <taxon>Agaricomycotina</taxon>
        <taxon>Agaricomycetes</taxon>
        <taxon>Auriculariales</taxon>
        <taxon>Auriculariaceae</taxon>
        <taxon>Auricularia</taxon>
    </lineage>
</organism>
<dbReference type="OrthoDB" id="10065185at2759"/>
<dbReference type="InParanoid" id="J0WUR2"/>
<dbReference type="KEGG" id="adl:AURDEDRAFT_173201"/>
<feature type="region of interest" description="Disordered" evidence="1">
    <location>
        <begin position="180"/>
        <end position="256"/>
    </location>
</feature>
<dbReference type="GO" id="GO:0003676">
    <property type="term" value="F:nucleic acid binding"/>
    <property type="evidence" value="ECO:0007669"/>
    <property type="project" value="InterPro"/>
</dbReference>
<dbReference type="SUPFAM" id="SSF54928">
    <property type="entry name" value="RNA-binding domain, RBD"/>
    <property type="match status" value="1"/>
</dbReference>
<feature type="compositionally biased region" description="Low complexity" evidence="1">
    <location>
        <begin position="199"/>
        <end position="212"/>
    </location>
</feature>
<feature type="compositionally biased region" description="Polar residues" evidence="1">
    <location>
        <begin position="73"/>
        <end position="84"/>
    </location>
</feature>
<protein>
    <recommendedName>
        <fullName evidence="4">RRM domain-containing protein</fullName>
    </recommendedName>
</protein>
<dbReference type="EMBL" id="JH687836">
    <property type="protein sequence ID" value="EJD37686.1"/>
    <property type="molecule type" value="Genomic_DNA"/>
</dbReference>
<feature type="region of interest" description="Disordered" evidence="1">
    <location>
        <begin position="1"/>
        <end position="91"/>
    </location>
</feature>
<dbReference type="GO" id="GO:0006397">
    <property type="term" value="P:mRNA processing"/>
    <property type="evidence" value="ECO:0007669"/>
    <property type="project" value="UniProtKB-KW"/>
</dbReference>
<dbReference type="InterPro" id="IPR012677">
    <property type="entry name" value="Nucleotide-bd_a/b_plait_sf"/>
</dbReference>
<name>J0WUR2_AURST</name>
<feature type="compositionally biased region" description="Polar residues" evidence="1">
    <location>
        <begin position="1"/>
        <end position="10"/>
    </location>
</feature>
<feature type="compositionally biased region" description="Polar residues" evidence="1">
    <location>
        <begin position="37"/>
        <end position="63"/>
    </location>
</feature>
<evidence type="ECO:0000313" key="2">
    <source>
        <dbReference type="EMBL" id="EJD37686.1"/>
    </source>
</evidence>
<evidence type="ECO:0000256" key="1">
    <source>
        <dbReference type="SAM" id="MobiDB-lite"/>
    </source>
</evidence>
<reference evidence="3" key="1">
    <citation type="journal article" date="2012" name="Science">
        <title>The Paleozoic origin of enzymatic lignin decomposition reconstructed from 31 fungal genomes.</title>
        <authorList>
            <person name="Floudas D."/>
            <person name="Binder M."/>
            <person name="Riley R."/>
            <person name="Barry K."/>
            <person name="Blanchette R.A."/>
            <person name="Henrissat B."/>
            <person name="Martinez A.T."/>
            <person name="Otillar R."/>
            <person name="Spatafora J.W."/>
            <person name="Yadav J.S."/>
            <person name="Aerts A."/>
            <person name="Benoit I."/>
            <person name="Boyd A."/>
            <person name="Carlson A."/>
            <person name="Copeland A."/>
            <person name="Coutinho P.M."/>
            <person name="de Vries R.P."/>
            <person name="Ferreira P."/>
            <person name="Findley K."/>
            <person name="Foster B."/>
            <person name="Gaskell J."/>
            <person name="Glotzer D."/>
            <person name="Gorecki P."/>
            <person name="Heitman J."/>
            <person name="Hesse C."/>
            <person name="Hori C."/>
            <person name="Igarashi K."/>
            <person name="Jurgens J.A."/>
            <person name="Kallen N."/>
            <person name="Kersten P."/>
            <person name="Kohler A."/>
            <person name="Kuees U."/>
            <person name="Kumar T.K.A."/>
            <person name="Kuo A."/>
            <person name="LaButti K."/>
            <person name="Larrondo L.F."/>
            <person name="Lindquist E."/>
            <person name="Ling A."/>
            <person name="Lombard V."/>
            <person name="Lucas S."/>
            <person name="Lundell T."/>
            <person name="Martin R."/>
            <person name="McLaughlin D.J."/>
            <person name="Morgenstern I."/>
            <person name="Morin E."/>
            <person name="Murat C."/>
            <person name="Nagy L.G."/>
            <person name="Nolan M."/>
            <person name="Ohm R.A."/>
            <person name="Patyshakuliyeva A."/>
            <person name="Rokas A."/>
            <person name="Ruiz-Duenas F.J."/>
            <person name="Sabat G."/>
            <person name="Salamov A."/>
            <person name="Samejima M."/>
            <person name="Schmutz J."/>
            <person name="Slot J.C."/>
            <person name="St John F."/>
            <person name="Stenlid J."/>
            <person name="Sun H."/>
            <person name="Sun S."/>
            <person name="Syed K."/>
            <person name="Tsang A."/>
            <person name="Wiebenga A."/>
            <person name="Young D."/>
            <person name="Pisabarro A."/>
            <person name="Eastwood D.C."/>
            <person name="Martin F."/>
            <person name="Cullen D."/>
            <person name="Grigoriev I.V."/>
            <person name="Hibbett D.S."/>
        </authorList>
    </citation>
    <scope>NUCLEOTIDE SEQUENCE [LARGE SCALE GENOMIC DNA]</scope>
    <source>
        <strain evidence="3">TFB10046</strain>
    </source>
</reference>
<dbReference type="Proteomes" id="UP000006514">
    <property type="component" value="Unassembled WGS sequence"/>
</dbReference>
<proteinExistence type="predicted"/>
<accession>J0WUR2</accession>
<dbReference type="InterPro" id="IPR035979">
    <property type="entry name" value="RBD_domain_sf"/>
</dbReference>
<dbReference type="PANTHER" id="PTHR23204">
    <property type="entry name" value="CLEAVAGE AND POLYADENYLATION SPECIFIC FACTOR"/>
    <property type="match status" value="1"/>
</dbReference>